<dbReference type="InterPro" id="IPR029063">
    <property type="entry name" value="SAM-dependent_MTases_sf"/>
</dbReference>
<keyword evidence="1" id="KW-0808">Transferase</keyword>
<evidence type="ECO:0000313" key="2">
    <source>
        <dbReference type="Proteomes" id="UP000189810"/>
    </source>
</evidence>
<dbReference type="Pfam" id="PF13489">
    <property type="entry name" value="Methyltransf_23"/>
    <property type="match status" value="1"/>
</dbReference>
<name>A0A1M6QLM5_9AQUI</name>
<dbReference type="PANTHER" id="PTHR43861">
    <property type="entry name" value="TRANS-ACONITATE 2-METHYLTRANSFERASE-RELATED"/>
    <property type="match status" value="1"/>
</dbReference>
<dbReference type="Gene3D" id="3.40.50.2000">
    <property type="entry name" value="Glycogen Phosphorylase B"/>
    <property type="match status" value="2"/>
</dbReference>
<dbReference type="STRING" id="381751.SAMN05444391_0291"/>
<dbReference type="PANTHER" id="PTHR43861:SF6">
    <property type="entry name" value="METHYLTRANSFERASE TYPE 11"/>
    <property type="match status" value="1"/>
</dbReference>
<dbReference type="Proteomes" id="UP000189810">
    <property type="component" value="Chromosome I"/>
</dbReference>
<evidence type="ECO:0000313" key="1">
    <source>
        <dbReference type="EMBL" id="SHK21141.1"/>
    </source>
</evidence>
<dbReference type="AlphaFoldDB" id="A0A1M6QLM5"/>
<keyword evidence="2" id="KW-1185">Reference proteome</keyword>
<proteinExistence type="predicted"/>
<dbReference type="CDD" id="cd03789">
    <property type="entry name" value="GT9_LPS_heptosyltransferase"/>
    <property type="match status" value="1"/>
</dbReference>
<gene>
    <name evidence="1" type="ORF">SAMN05444391_0291</name>
</gene>
<protein>
    <submittedName>
        <fullName evidence="1">ADP-heptose:LPS heptosyltransferase</fullName>
    </submittedName>
</protein>
<dbReference type="CDD" id="cd02440">
    <property type="entry name" value="AdoMet_MTases"/>
    <property type="match status" value="1"/>
</dbReference>
<accession>A0A1M6QLM5</accession>
<dbReference type="Gene3D" id="3.40.50.150">
    <property type="entry name" value="Vaccinia Virus protein VP39"/>
    <property type="match status" value="1"/>
</dbReference>
<dbReference type="Pfam" id="PF01075">
    <property type="entry name" value="Glyco_transf_9"/>
    <property type="match status" value="1"/>
</dbReference>
<dbReference type="SUPFAM" id="SSF53335">
    <property type="entry name" value="S-adenosyl-L-methionine-dependent methyltransferases"/>
    <property type="match status" value="1"/>
</dbReference>
<sequence>MLVVRVKTGGRLNFNGYSFDLKPGQRLLFAKDVFNLLKEDYKRLFEEDKLDLPPVYRGENLNGKVLFVFMQGAIGDVLCSTVALREIKRRYPRMKLWVAVSGKAKPILEDLPYVDRLLPHPTPLSEVKKADYMVKAVEMVGGPQFDSLNMVEYFLWKFYLYHAQDETPDVVVKEDIRRELEPIFEKIREISGGKKVLLFHYLASSVHRTLPPKLLKDLQELIRDEYIPVVCSLPTEDITVNVSFELYGIQAVNLSPYMKTVKHLIAAVSLSDAVVTADTSTLHIAGALKKPTVLISGPVEPYNTAGTYPTVIPVRANYTGQTCRAPCGIHAIAEPCNEAKLLGKYYSPCLESIPSKVIALALKDAQLLSQEDFPKPEVCPVCEHTGSFHLFEVINGHRIFECPSCGLQFAHPLKAMDYEKAYEGKYEDLLSFTNIPYESYTKVSTAREEIERWSALPRINVLLPILSVLPKGKHLDVGCSTGFFMLIAKKYGFESYGFDASEKAVKIAKERFNLRVVKAFTFKDLPEDFKGPYKLITAFEVLEHLEDPVGFLREVYSMLEEGGLYLMSCPPYFKFENTALGYRKYKWWYGDYPPNHLTRWKPWTLHYALKKAGFDEVIIFTEPLIPGTVLEGITPPEVILQDQKLGNITIPRSTVTQLIINTLKPLYLNSRLLGNFQFAIAVKGKSDIDWERVVSRAIRLSAVEIIYNRDDLIL</sequence>
<dbReference type="OrthoDB" id="9791837at2"/>
<reference evidence="1 2" key="1">
    <citation type="submission" date="2016-11" db="EMBL/GenBank/DDBJ databases">
        <authorList>
            <person name="Jaros S."/>
            <person name="Januszkiewicz K."/>
            <person name="Wedrychowicz H."/>
        </authorList>
    </citation>
    <scope>NUCLEOTIDE SEQUENCE [LARGE SCALE GENOMIC DNA]</scope>
    <source>
        <strain evidence="1 2">DSM 19557</strain>
    </source>
</reference>
<dbReference type="SUPFAM" id="SSF53756">
    <property type="entry name" value="UDP-Glycosyltransferase/glycogen phosphorylase"/>
    <property type="match status" value="1"/>
</dbReference>
<dbReference type="InterPro" id="IPR002201">
    <property type="entry name" value="Glyco_trans_9"/>
</dbReference>
<organism evidence="1 2">
    <name type="scientific">Thermocrinis minervae</name>
    <dbReference type="NCBI Taxonomy" id="381751"/>
    <lineage>
        <taxon>Bacteria</taxon>
        <taxon>Pseudomonadati</taxon>
        <taxon>Aquificota</taxon>
        <taxon>Aquificia</taxon>
        <taxon>Aquificales</taxon>
        <taxon>Aquificaceae</taxon>
        <taxon>Thermocrinis</taxon>
    </lineage>
</organism>
<dbReference type="RefSeq" id="WP_079653480.1">
    <property type="nucleotide sequence ID" value="NZ_LT670846.1"/>
</dbReference>
<dbReference type="GO" id="GO:0016757">
    <property type="term" value="F:glycosyltransferase activity"/>
    <property type="evidence" value="ECO:0007669"/>
    <property type="project" value="InterPro"/>
</dbReference>
<dbReference type="EMBL" id="LT670846">
    <property type="protein sequence ID" value="SHK21141.1"/>
    <property type="molecule type" value="Genomic_DNA"/>
</dbReference>